<protein>
    <submittedName>
        <fullName evidence="13">Chemotaxis protein</fullName>
    </submittedName>
</protein>
<sequence>MKFKSLKINSSIKAKFISISILLLIIPMLVLGMVSYQNSASSLDELGRTNLKNSVEFTLEIIERYNKEVENGNMPLEVAQENVKEIILGEKNADGIRPINPNIDLGKNGYMVVFSQDGTHLAHPSVEGLNGWDEKDHNGTKFVQELIKAGNNGGGFTYYDWALPNNESQIEPKVTYSKTDPHWDWVVSTGTFMMDFNQPANELLNIILIVAGVTLIVGVFVVWVFANKISNPIKKVTEHMEHLAKGDLTQSEIHIKSKDETAQLGDALNLLQGNLKKIILNVSNTSETLNSQSEELTQSANEVKAGSEQVATTMQELADGSETQANSTSDLASAMGTFTMKVQEANEKGERIGDNSMDVINMTKDGSELMKKSIQQMERIDQIVQDSVQKVQGLDKQSQEISNLVTVIKDVSDQTNLLSLNAAIEAARAGEHGKGFAVVADEVRKLAEQVSDSVTDITDIVTNIQKETSLVTDSLQGGYKEVKLGTEQIEATGQTFGNISESVTEMVNNITTISETLSEITANAQEMNGSLEEIASISEESAAGIEQTSASSQQTSSIMEEVAGSSEQLAKLAEELNESVRQFKI</sequence>
<evidence type="ECO:0000256" key="3">
    <source>
        <dbReference type="ARBA" id="ARBA00022692"/>
    </source>
</evidence>
<dbReference type="SMART" id="SM01049">
    <property type="entry name" value="Cache_2"/>
    <property type="match status" value="1"/>
</dbReference>
<dbReference type="CDD" id="cd18774">
    <property type="entry name" value="PDC2_HK_sensor"/>
    <property type="match status" value="1"/>
</dbReference>
<evidence type="ECO:0000256" key="7">
    <source>
        <dbReference type="ARBA" id="ARBA00029447"/>
    </source>
</evidence>
<dbReference type="AlphaFoldDB" id="A0A3D8PI75"/>
<feature type="domain" description="Methyl-accepting transducer" evidence="11">
    <location>
        <begin position="299"/>
        <end position="535"/>
    </location>
</feature>
<keyword evidence="5 10" id="KW-0472">Membrane</keyword>
<evidence type="ECO:0000256" key="1">
    <source>
        <dbReference type="ARBA" id="ARBA00004651"/>
    </source>
</evidence>
<evidence type="ECO:0000313" key="14">
    <source>
        <dbReference type="Proteomes" id="UP000256520"/>
    </source>
</evidence>
<comment type="similarity">
    <text evidence="7">Belongs to the methyl-accepting chemotaxis (MCP) protein family.</text>
</comment>
<evidence type="ECO:0000256" key="8">
    <source>
        <dbReference type="PROSITE-ProRule" id="PRU00284"/>
    </source>
</evidence>
<evidence type="ECO:0000259" key="12">
    <source>
        <dbReference type="PROSITE" id="PS50885"/>
    </source>
</evidence>
<dbReference type="InterPro" id="IPR003660">
    <property type="entry name" value="HAMP_dom"/>
</dbReference>
<evidence type="ECO:0000256" key="2">
    <source>
        <dbReference type="ARBA" id="ARBA00022475"/>
    </source>
</evidence>
<keyword evidence="6 8" id="KW-0807">Transducer</keyword>
<keyword evidence="3 10" id="KW-0812">Transmembrane</keyword>
<evidence type="ECO:0000259" key="11">
    <source>
        <dbReference type="PROSITE" id="PS50111"/>
    </source>
</evidence>
<dbReference type="Pfam" id="PF00672">
    <property type="entry name" value="HAMP"/>
    <property type="match status" value="1"/>
</dbReference>
<feature type="transmembrane region" description="Helical" evidence="10">
    <location>
        <begin position="203"/>
        <end position="226"/>
    </location>
</feature>
<dbReference type="Pfam" id="PF17200">
    <property type="entry name" value="sCache_2"/>
    <property type="match status" value="1"/>
</dbReference>
<feature type="domain" description="HAMP" evidence="12">
    <location>
        <begin position="227"/>
        <end position="280"/>
    </location>
</feature>
<dbReference type="PROSITE" id="PS50111">
    <property type="entry name" value="CHEMOTAXIS_TRANSDUC_2"/>
    <property type="match status" value="1"/>
</dbReference>
<accession>A0A3D8PI75</accession>
<dbReference type="Gene3D" id="3.30.450.20">
    <property type="entry name" value="PAS domain"/>
    <property type="match status" value="1"/>
</dbReference>
<evidence type="ECO:0000256" key="5">
    <source>
        <dbReference type="ARBA" id="ARBA00023136"/>
    </source>
</evidence>
<dbReference type="CDD" id="cd06225">
    <property type="entry name" value="HAMP"/>
    <property type="match status" value="1"/>
</dbReference>
<dbReference type="PANTHER" id="PTHR32089">
    <property type="entry name" value="METHYL-ACCEPTING CHEMOTAXIS PROTEIN MCPB"/>
    <property type="match status" value="1"/>
</dbReference>
<dbReference type="EMBL" id="PIOD01000025">
    <property type="protein sequence ID" value="RDW15342.1"/>
    <property type="molecule type" value="Genomic_DNA"/>
</dbReference>
<feature type="transmembrane region" description="Helical" evidence="10">
    <location>
        <begin position="12"/>
        <end position="36"/>
    </location>
</feature>
<dbReference type="Gene3D" id="1.10.287.950">
    <property type="entry name" value="Methyl-accepting chemotaxis protein"/>
    <property type="match status" value="1"/>
</dbReference>
<dbReference type="PROSITE" id="PS50885">
    <property type="entry name" value="HAMP"/>
    <property type="match status" value="1"/>
</dbReference>
<keyword evidence="2" id="KW-1003">Cell membrane</keyword>
<name>A0A3D8PI75_9BACI</name>
<evidence type="ECO:0000256" key="10">
    <source>
        <dbReference type="SAM" id="Phobius"/>
    </source>
</evidence>
<gene>
    <name evidence="13" type="ORF">CWR45_16245</name>
</gene>
<dbReference type="PANTHER" id="PTHR32089:SF114">
    <property type="entry name" value="METHYL-ACCEPTING CHEMOTAXIS PROTEIN MCPB"/>
    <property type="match status" value="1"/>
</dbReference>
<dbReference type="SMART" id="SM00283">
    <property type="entry name" value="MA"/>
    <property type="match status" value="1"/>
</dbReference>
<dbReference type="InterPro" id="IPR033480">
    <property type="entry name" value="sCache_2"/>
</dbReference>
<dbReference type="GO" id="GO:0007165">
    <property type="term" value="P:signal transduction"/>
    <property type="evidence" value="ECO:0007669"/>
    <property type="project" value="UniProtKB-KW"/>
</dbReference>
<organism evidence="13 14">
    <name type="scientific">Oceanobacillus chungangensis</name>
    <dbReference type="NCBI Taxonomy" id="1229152"/>
    <lineage>
        <taxon>Bacteria</taxon>
        <taxon>Bacillati</taxon>
        <taxon>Bacillota</taxon>
        <taxon>Bacilli</taxon>
        <taxon>Bacillales</taxon>
        <taxon>Bacillaceae</taxon>
        <taxon>Oceanobacillus</taxon>
    </lineage>
</organism>
<keyword evidence="14" id="KW-1185">Reference proteome</keyword>
<comment type="caution">
    <text evidence="13">The sequence shown here is derived from an EMBL/GenBank/DDBJ whole genome shotgun (WGS) entry which is preliminary data.</text>
</comment>
<dbReference type="OrthoDB" id="9810264at2"/>
<dbReference type="SUPFAM" id="SSF58104">
    <property type="entry name" value="Methyl-accepting chemotaxis protein (MCP) signaling domain"/>
    <property type="match status" value="1"/>
</dbReference>
<dbReference type="CDD" id="cd11386">
    <property type="entry name" value="MCP_signal"/>
    <property type="match status" value="1"/>
</dbReference>
<evidence type="ECO:0000256" key="9">
    <source>
        <dbReference type="SAM" id="MobiDB-lite"/>
    </source>
</evidence>
<reference evidence="14" key="1">
    <citation type="submission" date="2017-11" db="EMBL/GenBank/DDBJ databases">
        <authorList>
            <person name="Zhu W."/>
        </authorList>
    </citation>
    <scope>NUCLEOTIDE SEQUENCE [LARGE SCALE GENOMIC DNA]</scope>
    <source>
        <strain evidence="14">CAU 1051</strain>
    </source>
</reference>
<dbReference type="InterPro" id="IPR004089">
    <property type="entry name" value="MCPsignal_dom"/>
</dbReference>
<dbReference type="GO" id="GO:0005886">
    <property type="term" value="C:plasma membrane"/>
    <property type="evidence" value="ECO:0007669"/>
    <property type="project" value="UniProtKB-SubCell"/>
</dbReference>
<evidence type="ECO:0000313" key="13">
    <source>
        <dbReference type="EMBL" id="RDW15342.1"/>
    </source>
</evidence>
<feature type="region of interest" description="Disordered" evidence="9">
    <location>
        <begin position="541"/>
        <end position="564"/>
    </location>
</feature>
<evidence type="ECO:0000256" key="4">
    <source>
        <dbReference type="ARBA" id="ARBA00022989"/>
    </source>
</evidence>
<dbReference type="Proteomes" id="UP000256520">
    <property type="component" value="Unassembled WGS sequence"/>
</dbReference>
<keyword evidence="4 10" id="KW-1133">Transmembrane helix</keyword>
<dbReference type="RefSeq" id="WP_115750906.1">
    <property type="nucleotide sequence ID" value="NZ_PIOD01000025.1"/>
</dbReference>
<dbReference type="Pfam" id="PF00015">
    <property type="entry name" value="MCPsignal"/>
    <property type="match status" value="1"/>
</dbReference>
<feature type="compositionally biased region" description="Low complexity" evidence="9">
    <location>
        <begin position="541"/>
        <end position="557"/>
    </location>
</feature>
<proteinExistence type="inferred from homology"/>
<dbReference type="SMART" id="SM00304">
    <property type="entry name" value="HAMP"/>
    <property type="match status" value="1"/>
</dbReference>
<comment type="subcellular location">
    <subcellularLocation>
        <location evidence="1">Cell membrane</location>
        <topology evidence="1">Multi-pass membrane protein</topology>
    </subcellularLocation>
</comment>
<evidence type="ECO:0000256" key="6">
    <source>
        <dbReference type="ARBA" id="ARBA00023224"/>
    </source>
</evidence>